<dbReference type="RefSeq" id="XP_022963779.1">
    <property type="nucleotide sequence ID" value="XM_023108011.1"/>
</dbReference>
<proteinExistence type="inferred from homology"/>
<dbReference type="GeneID" id="111463971"/>
<dbReference type="Proteomes" id="UP000504609">
    <property type="component" value="Unplaced"/>
</dbReference>
<sequence>MENATENEGPKRRLIFTYGTLKRGFPNHNLTKDLIDNNDAVFLGNYSTQFSFPLIIGPYGVPYLINLPGSGRRVRGEVYAVSDRGLIRLDELEDTAVGHYDRLPVLVVGNDGDTVGIAAECYFAGRGVWEGLWRGKDGEELAEYTTREALKYVRKDQRSKRLARI</sequence>
<evidence type="ECO:0000256" key="2">
    <source>
        <dbReference type="ARBA" id="ARBA00008861"/>
    </source>
</evidence>
<gene>
    <name evidence="8" type="primary">LOC111463971</name>
</gene>
<organism evidence="7 8">
    <name type="scientific">Cucurbita moschata</name>
    <name type="common">Winter crookneck squash</name>
    <name type="synonym">Cucurbita pepo var. moschata</name>
    <dbReference type="NCBI Taxonomy" id="3662"/>
    <lineage>
        <taxon>Eukaryota</taxon>
        <taxon>Viridiplantae</taxon>
        <taxon>Streptophyta</taxon>
        <taxon>Embryophyta</taxon>
        <taxon>Tracheophyta</taxon>
        <taxon>Spermatophyta</taxon>
        <taxon>Magnoliopsida</taxon>
        <taxon>eudicotyledons</taxon>
        <taxon>Gunneridae</taxon>
        <taxon>Pentapetalae</taxon>
        <taxon>rosids</taxon>
        <taxon>fabids</taxon>
        <taxon>Cucurbitales</taxon>
        <taxon>Cucurbitaceae</taxon>
        <taxon>Cucurbiteae</taxon>
        <taxon>Cucurbita</taxon>
    </lineage>
</organism>
<feature type="active site" description="Proton acceptor" evidence="4">
    <location>
        <position position="93"/>
    </location>
</feature>
<evidence type="ECO:0000256" key="3">
    <source>
        <dbReference type="ARBA" id="ARBA00023315"/>
    </source>
</evidence>
<evidence type="ECO:0000256" key="5">
    <source>
        <dbReference type="RuleBase" id="RU367036"/>
    </source>
</evidence>
<dbReference type="SUPFAM" id="SSF110857">
    <property type="entry name" value="Gamma-glutamyl cyclotransferase-like"/>
    <property type="match status" value="1"/>
</dbReference>
<dbReference type="InterPro" id="IPR039126">
    <property type="entry name" value="GGACT"/>
</dbReference>
<keyword evidence="3" id="KW-0808">Transferase</keyword>
<dbReference type="GO" id="GO:0061929">
    <property type="term" value="F:gamma-glutamylaminecyclotransferase activity"/>
    <property type="evidence" value="ECO:0007669"/>
    <property type="project" value="InterPro"/>
</dbReference>
<dbReference type="AlphaFoldDB" id="A0A6J1HL71"/>
<accession>A0A6J1HL71</accession>
<evidence type="ECO:0000256" key="1">
    <source>
        <dbReference type="ARBA" id="ARBA00002782"/>
    </source>
</evidence>
<reference evidence="8" key="1">
    <citation type="submission" date="2025-08" db="UniProtKB">
        <authorList>
            <consortium name="RefSeq"/>
        </authorList>
    </citation>
    <scope>IDENTIFICATION</scope>
    <source>
        <tissue evidence="8">Young leaves</tissue>
    </source>
</reference>
<dbReference type="CDD" id="cd06661">
    <property type="entry name" value="GGCT_like"/>
    <property type="match status" value="1"/>
</dbReference>
<evidence type="ECO:0000259" key="6">
    <source>
        <dbReference type="Pfam" id="PF06094"/>
    </source>
</evidence>
<dbReference type="GO" id="GO:0016746">
    <property type="term" value="F:acyltransferase activity"/>
    <property type="evidence" value="ECO:0007669"/>
    <property type="project" value="UniProtKB-KW"/>
</dbReference>
<keyword evidence="3" id="KW-0012">Acyltransferase</keyword>
<evidence type="ECO:0000313" key="7">
    <source>
        <dbReference type="Proteomes" id="UP000504609"/>
    </source>
</evidence>
<name>A0A6J1HL71_CUCMO</name>
<dbReference type="InterPro" id="IPR036568">
    <property type="entry name" value="GGCT-like_sf"/>
</dbReference>
<dbReference type="InterPro" id="IPR013024">
    <property type="entry name" value="GGCT-like"/>
</dbReference>
<dbReference type="KEGG" id="cmos:111463971"/>
<feature type="domain" description="Gamma-glutamylcyclotransferase AIG2-like" evidence="6">
    <location>
        <begin position="15"/>
        <end position="126"/>
    </location>
</feature>
<dbReference type="GO" id="GO:0005829">
    <property type="term" value="C:cytosol"/>
    <property type="evidence" value="ECO:0007669"/>
    <property type="project" value="TreeGrafter"/>
</dbReference>
<comment type="similarity">
    <text evidence="2 5">Belongs to the gamma-glutamylcyclotransferase family.</text>
</comment>
<dbReference type="PANTHER" id="PTHR12510">
    <property type="entry name" value="TROPONIN C-AKIN-1 PROTEIN"/>
    <property type="match status" value="1"/>
</dbReference>
<comment type="function">
    <text evidence="1">Putative gamma-glutamylcyclotransferase.</text>
</comment>
<dbReference type="PANTHER" id="PTHR12510:SF15">
    <property type="entry name" value="GAMMA-GLUTAMYLCYCLOTRANSFERASE FAMILY PROTEIN"/>
    <property type="match status" value="1"/>
</dbReference>
<dbReference type="Gene3D" id="3.10.490.10">
    <property type="entry name" value="Gamma-glutamyl cyclotransferase-like"/>
    <property type="match status" value="1"/>
</dbReference>
<evidence type="ECO:0000256" key="4">
    <source>
        <dbReference type="PIRSR" id="PIRSR639126-1"/>
    </source>
</evidence>
<dbReference type="InterPro" id="IPR009288">
    <property type="entry name" value="AIG2-like_dom"/>
</dbReference>
<protein>
    <recommendedName>
        <fullName evidence="5">Gamma-glutamylcyclotransferase family protein</fullName>
    </recommendedName>
</protein>
<keyword evidence="7" id="KW-1185">Reference proteome</keyword>
<evidence type="ECO:0000313" key="8">
    <source>
        <dbReference type="RefSeq" id="XP_022963779.1"/>
    </source>
</evidence>
<dbReference type="Pfam" id="PF06094">
    <property type="entry name" value="GGACT"/>
    <property type="match status" value="1"/>
</dbReference>